<dbReference type="GO" id="GO:0043565">
    <property type="term" value="F:sequence-specific DNA binding"/>
    <property type="evidence" value="ECO:0007669"/>
    <property type="project" value="InterPro"/>
</dbReference>
<evidence type="ECO:0000256" key="1">
    <source>
        <dbReference type="ARBA" id="ARBA00022553"/>
    </source>
</evidence>
<dbReference type="InterPro" id="IPR003593">
    <property type="entry name" value="AAA+_ATPase"/>
</dbReference>
<dbReference type="Gene3D" id="1.10.10.60">
    <property type="entry name" value="Homeodomain-like"/>
    <property type="match status" value="1"/>
</dbReference>
<dbReference type="InterPro" id="IPR058031">
    <property type="entry name" value="AAA_lid_NorR"/>
</dbReference>
<dbReference type="SMART" id="SM00448">
    <property type="entry name" value="REC"/>
    <property type="match status" value="1"/>
</dbReference>
<dbReference type="SUPFAM" id="SSF46689">
    <property type="entry name" value="Homeodomain-like"/>
    <property type="match status" value="1"/>
</dbReference>
<dbReference type="PANTHER" id="PTHR32071">
    <property type="entry name" value="TRANSCRIPTIONAL REGULATORY PROTEIN"/>
    <property type="match status" value="1"/>
</dbReference>
<evidence type="ECO:0000256" key="7">
    <source>
        <dbReference type="PROSITE-ProRule" id="PRU00169"/>
    </source>
</evidence>
<dbReference type="SUPFAM" id="SSF52540">
    <property type="entry name" value="P-loop containing nucleoside triphosphate hydrolases"/>
    <property type="match status" value="1"/>
</dbReference>
<dbReference type="PROSITE" id="PS00688">
    <property type="entry name" value="SIGMA54_INTERACT_3"/>
    <property type="match status" value="1"/>
</dbReference>
<evidence type="ECO:0000259" key="9">
    <source>
        <dbReference type="PROSITE" id="PS50110"/>
    </source>
</evidence>
<keyword evidence="2" id="KW-0547">Nucleotide-binding</keyword>
<keyword evidence="5" id="KW-0805">Transcription regulation</keyword>
<dbReference type="InterPro" id="IPR002197">
    <property type="entry name" value="HTH_Fis"/>
</dbReference>
<dbReference type="InterPro" id="IPR009057">
    <property type="entry name" value="Homeodomain-like_sf"/>
</dbReference>
<dbReference type="EMBL" id="PNYA01000036">
    <property type="protein sequence ID" value="PMS15067.1"/>
    <property type="molecule type" value="Genomic_DNA"/>
</dbReference>
<keyword evidence="11" id="KW-1185">Reference proteome</keyword>
<dbReference type="FunFam" id="3.40.50.300:FF:000006">
    <property type="entry name" value="DNA-binding transcriptional regulator NtrC"/>
    <property type="match status" value="1"/>
</dbReference>
<keyword evidence="4" id="KW-0902">Two-component regulatory system</keyword>
<keyword evidence="6" id="KW-0804">Transcription</keyword>
<evidence type="ECO:0000259" key="8">
    <source>
        <dbReference type="PROSITE" id="PS50045"/>
    </source>
</evidence>
<dbReference type="SUPFAM" id="SSF52172">
    <property type="entry name" value="CheY-like"/>
    <property type="match status" value="1"/>
</dbReference>
<dbReference type="Gene3D" id="1.10.8.60">
    <property type="match status" value="1"/>
</dbReference>
<evidence type="ECO:0000256" key="2">
    <source>
        <dbReference type="ARBA" id="ARBA00022741"/>
    </source>
</evidence>
<dbReference type="GO" id="GO:0000160">
    <property type="term" value="P:phosphorelay signal transduction system"/>
    <property type="evidence" value="ECO:0007669"/>
    <property type="project" value="UniProtKB-KW"/>
</dbReference>
<evidence type="ECO:0000313" key="11">
    <source>
        <dbReference type="Proteomes" id="UP000235616"/>
    </source>
</evidence>
<dbReference type="GO" id="GO:0005524">
    <property type="term" value="F:ATP binding"/>
    <property type="evidence" value="ECO:0007669"/>
    <property type="project" value="UniProtKB-KW"/>
</dbReference>
<dbReference type="SMART" id="SM00382">
    <property type="entry name" value="AAA"/>
    <property type="match status" value="1"/>
</dbReference>
<dbReference type="InterPro" id="IPR002078">
    <property type="entry name" value="Sigma_54_int"/>
</dbReference>
<dbReference type="Gene3D" id="3.40.50.2300">
    <property type="match status" value="1"/>
</dbReference>
<dbReference type="InterPro" id="IPR011006">
    <property type="entry name" value="CheY-like_superfamily"/>
</dbReference>
<evidence type="ECO:0000256" key="3">
    <source>
        <dbReference type="ARBA" id="ARBA00022840"/>
    </source>
</evidence>
<dbReference type="InterPro" id="IPR001789">
    <property type="entry name" value="Sig_transdc_resp-reg_receiver"/>
</dbReference>
<dbReference type="Pfam" id="PF02954">
    <property type="entry name" value="HTH_8"/>
    <property type="match status" value="1"/>
</dbReference>
<dbReference type="Pfam" id="PF25601">
    <property type="entry name" value="AAA_lid_14"/>
    <property type="match status" value="1"/>
</dbReference>
<keyword evidence="3" id="KW-0067">ATP-binding</keyword>
<evidence type="ECO:0000256" key="4">
    <source>
        <dbReference type="ARBA" id="ARBA00023012"/>
    </source>
</evidence>
<dbReference type="PROSITE" id="PS00675">
    <property type="entry name" value="SIGMA54_INTERACT_1"/>
    <property type="match status" value="1"/>
</dbReference>
<feature type="domain" description="Response regulatory" evidence="9">
    <location>
        <begin position="11"/>
        <end position="125"/>
    </location>
</feature>
<dbReference type="Gene3D" id="3.40.50.300">
    <property type="entry name" value="P-loop containing nucleotide triphosphate hydrolases"/>
    <property type="match status" value="1"/>
</dbReference>
<dbReference type="GO" id="GO:0006355">
    <property type="term" value="P:regulation of DNA-templated transcription"/>
    <property type="evidence" value="ECO:0007669"/>
    <property type="project" value="InterPro"/>
</dbReference>
<dbReference type="Pfam" id="PF00072">
    <property type="entry name" value="Response_reg"/>
    <property type="match status" value="1"/>
</dbReference>
<dbReference type="FunFam" id="3.40.50.2300:FF:000018">
    <property type="entry name" value="DNA-binding transcriptional regulator NtrC"/>
    <property type="match status" value="1"/>
</dbReference>
<evidence type="ECO:0000256" key="5">
    <source>
        <dbReference type="ARBA" id="ARBA00023015"/>
    </source>
</evidence>
<evidence type="ECO:0000313" key="10">
    <source>
        <dbReference type="EMBL" id="PMS15067.1"/>
    </source>
</evidence>
<dbReference type="OrthoDB" id="9761705at2"/>
<sequence>MQARSEHDGLKVLLVEDEPAVRLGGVQALQLRGIDVQAFERAEQALRQIRLGFAGIVVTDVRLPGMDGFALLERVRAIDADLPVILVTGHGDIAMAVEAMKRGAYDFIEKPFSSEHLADVAQRALDKRHLTLELDTLRRQLSARDRIDAKILGQSPAIERLRRVVLDLADTDTNVLVLGETGAGKEVVARALHEAGRRRDANFAAINCAGIPEMLFESEVFGHEAGSFTGAMKRRIGKLEYTDGGTLFLDEIETMQMSLQAKFLRVLQERAFERVGSNELLPMNCRIVAGTKADLLALAREQRFRDDLYYRLGVVVLEVPPLRERREDIPLLFEQFVLQASARYGRPVPEAASTEQMQTLMSRPWPGNVRELRNVAERFTLGLLADLNDTDDSIATAPRTLEEQVNRFERHLIEEALRACQGRASLACERLGLPKKTLYDKMRRLAITSDDFR</sequence>
<gene>
    <name evidence="10" type="ORF">C0Z18_28885</name>
</gene>
<feature type="domain" description="Sigma-54 factor interaction" evidence="8">
    <location>
        <begin position="151"/>
        <end position="381"/>
    </location>
</feature>
<dbReference type="InterPro" id="IPR025662">
    <property type="entry name" value="Sigma_54_int_dom_ATP-bd_1"/>
</dbReference>
<dbReference type="CDD" id="cd17549">
    <property type="entry name" value="REC_DctD-like"/>
    <property type="match status" value="1"/>
</dbReference>
<dbReference type="PANTHER" id="PTHR32071:SF57">
    <property type="entry name" value="C4-DICARBOXYLATE TRANSPORT TRANSCRIPTIONAL REGULATORY PROTEIN DCTD"/>
    <property type="match status" value="1"/>
</dbReference>
<evidence type="ECO:0000256" key="6">
    <source>
        <dbReference type="ARBA" id="ARBA00023163"/>
    </source>
</evidence>
<dbReference type="CDD" id="cd00009">
    <property type="entry name" value="AAA"/>
    <property type="match status" value="1"/>
</dbReference>
<keyword evidence="1 7" id="KW-0597">Phosphoprotein</keyword>
<dbReference type="Proteomes" id="UP000235616">
    <property type="component" value="Unassembled WGS sequence"/>
</dbReference>
<dbReference type="PROSITE" id="PS50045">
    <property type="entry name" value="SIGMA54_INTERACT_4"/>
    <property type="match status" value="1"/>
</dbReference>
<proteinExistence type="predicted"/>
<protein>
    <submittedName>
        <fullName evidence="10">Fis family transcriptional regulator</fullName>
    </submittedName>
</protein>
<dbReference type="InterPro" id="IPR025944">
    <property type="entry name" value="Sigma_54_int_dom_CS"/>
</dbReference>
<organism evidence="10 11">
    <name type="scientific">Trinickia dabaoshanensis</name>
    <dbReference type="NCBI Taxonomy" id="564714"/>
    <lineage>
        <taxon>Bacteria</taxon>
        <taxon>Pseudomonadati</taxon>
        <taxon>Pseudomonadota</taxon>
        <taxon>Betaproteobacteria</taxon>
        <taxon>Burkholderiales</taxon>
        <taxon>Burkholderiaceae</taxon>
        <taxon>Trinickia</taxon>
    </lineage>
</organism>
<reference evidence="10 11" key="1">
    <citation type="submission" date="2018-01" db="EMBL/GenBank/DDBJ databases">
        <title>Whole genome analyses suggest that Burkholderia sensu lato contains two further novel genera in the rhizoxinica-symbiotica group Mycetohabitans gen. nov., and Trinickia gen. nov.: implications for the evolution of diazotrophy and nodulation in the Burkholderiaceae.</title>
        <authorList>
            <person name="Estrada-de los Santos P."/>
            <person name="Palmer M."/>
            <person name="Chavez-Ramirez B."/>
            <person name="Beukes C."/>
            <person name="Steenkamp E.T."/>
            <person name="Hirsch A.M."/>
            <person name="Manyaka P."/>
            <person name="Maluk M."/>
            <person name="Lafos M."/>
            <person name="Crook M."/>
            <person name="Gross E."/>
            <person name="Simon M.F."/>
            <person name="Bueno dos Reis Junior F."/>
            <person name="Poole P.S."/>
            <person name="Venter S.N."/>
            <person name="James E.K."/>
        </authorList>
    </citation>
    <scope>NUCLEOTIDE SEQUENCE [LARGE SCALE GENOMIC DNA]</scope>
    <source>
        <strain evidence="10 11">GIMN1.004</strain>
    </source>
</reference>
<accession>A0A2N7VD60</accession>
<comment type="caution">
    <text evidence="10">The sequence shown here is derived from an EMBL/GenBank/DDBJ whole genome shotgun (WGS) entry which is preliminary data.</text>
</comment>
<dbReference type="AlphaFoldDB" id="A0A2N7VD60"/>
<feature type="modified residue" description="4-aspartylphosphate" evidence="7">
    <location>
        <position position="60"/>
    </location>
</feature>
<dbReference type="InterPro" id="IPR027417">
    <property type="entry name" value="P-loop_NTPase"/>
</dbReference>
<name>A0A2N7VD60_9BURK</name>
<dbReference type="PROSITE" id="PS50110">
    <property type="entry name" value="RESPONSE_REGULATORY"/>
    <property type="match status" value="1"/>
</dbReference>
<dbReference type="Pfam" id="PF00158">
    <property type="entry name" value="Sigma54_activat"/>
    <property type="match status" value="1"/>
</dbReference>